<sequence>MSGLGGQMSNMVLVLGLVQLAKHLNLEDPIRVQWVLIGFVVSNVLILGGCYYLKFLIMRKNDHETLKYMEPASPGNPQGREVETTLRDYDLGEVSKQINSVLLTLGMLGFMHYQWGFVQPLFLQSVLPIKSFLTSNLVRIHILGQAAEGSLERPWRPENPFGKLGEAVTSQQTVANTSTAPRFEELSSSESSEDESSDEEVTSDAESVKDKKTQ</sequence>
<dbReference type="InterPro" id="IPR012098">
    <property type="entry name" value="SND3_fun"/>
</dbReference>
<dbReference type="GO" id="GO:0005739">
    <property type="term" value="C:mitochondrion"/>
    <property type="evidence" value="ECO:0007669"/>
    <property type="project" value="TreeGrafter"/>
</dbReference>
<feature type="compositionally biased region" description="Polar residues" evidence="1">
    <location>
        <begin position="168"/>
        <end position="180"/>
    </location>
</feature>
<protein>
    <submittedName>
        <fullName evidence="3">Phosphate transporter (Pho88)</fullName>
    </submittedName>
</protein>
<accession>A0A9W8ANR5</accession>
<dbReference type="OrthoDB" id="18139at2759"/>
<reference evidence="3" key="1">
    <citation type="submission" date="2022-07" db="EMBL/GenBank/DDBJ databases">
        <title>Phylogenomic reconstructions and comparative analyses of Kickxellomycotina fungi.</title>
        <authorList>
            <person name="Reynolds N.K."/>
            <person name="Stajich J.E."/>
            <person name="Barry K."/>
            <person name="Grigoriev I.V."/>
            <person name="Crous P."/>
            <person name="Smith M.E."/>
        </authorList>
    </citation>
    <scope>NUCLEOTIDE SEQUENCE</scope>
    <source>
        <strain evidence="3">RSA 1196</strain>
    </source>
</reference>
<organism evidence="3 4">
    <name type="scientific">Dispira parvispora</name>
    <dbReference type="NCBI Taxonomy" id="1520584"/>
    <lineage>
        <taxon>Eukaryota</taxon>
        <taxon>Fungi</taxon>
        <taxon>Fungi incertae sedis</taxon>
        <taxon>Zoopagomycota</taxon>
        <taxon>Kickxellomycotina</taxon>
        <taxon>Dimargaritomycetes</taxon>
        <taxon>Dimargaritales</taxon>
        <taxon>Dimargaritaceae</taxon>
        <taxon>Dispira</taxon>
    </lineage>
</organism>
<dbReference type="Pfam" id="PF10032">
    <property type="entry name" value="Pho88"/>
    <property type="match status" value="1"/>
</dbReference>
<feature type="compositionally biased region" description="Acidic residues" evidence="1">
    <location>
        <begin position="191"/>
        <end position="203"/>
    </location>
</feature>
<proteinExistence type="predicted"/>
<feature type="region of interest" description="Disordered" evidence="1">
    <location>
        <begin position="153"/>
        <end position="214"/>
    </location>
</feature>
<dbReference type="GO" id="GO:0045047">
    <property type="term" value="P:protein targeting to ER"/>
    <property type="evidence" value="ECO:0007669"/>
    <property type="project" value="InterPro"/>
</dbReference>
<dbReference type="EMBL" id="JANBPY010001586">
    <property type="protein sequence ID" value="KAJ1959448.1"/>
    <property type="molecule type" value="Genomic_DNA"/>
</dbReference>
<dbReference type="GO" id="GO:0005783">
    <property type="term" value="C:endoplasmic reticulum"/>
    <property type="evidence" value="ECO:0007669"/>
    <property type="project" value="InterPro"/>
</dbReference>
<evidence type="ECO:0000313" key="3">
    <source>
        <dbReference type="EMBL" id="KAJ1959448.1"/>
    </source>
</evidence>
<keyword evidence="4" id="KW-1185">Reference proteome</keyword>
<dbReference type="PANTHER" id="PTHR28112:SF1">
    <property type="entry name" value="SRP-INDEPENDENT TARGETING PROTEIN 3"/>
    <property type="match status" value="1"/>
</dbReference>
<dbReference type="PANTHER" id="PTHR28112">
    <property type="entry name" value="SRP-INDEPENDENT TARGETING PROTEIN 3"/>
    <property type="match status" value="1"/>
</dbReference>
<evidence type="ECO:0000313" key="4">
    <source>
        <dbReference type="Proteomes" id="UP001150925"/>
    </source>
</evidence>
<comment type="caution">
    <text evidence="3">The sequence shown here is derived from an EMBL/GenBank/DDBJ whole genome shotgun (WGS) entry which is preliminary data.</text>
</comment>
<gene>
    <name evidence="3" type="primary">PHO88</name>
    <name evidence="3" type="ORF">IWQ62_004606</name>
</gene>
<name>A0A9W8ANR5_9FUNG</name>
<dbReference type="Proteomes" id="UP001150925">
    <property type="component" value="Unassembled WGS sequence"/>
</dbReference>
<keyword evidence="2" id="KW-0472">Membrane</keyword>
<keyword evidence="2" id="KW-0812">Transmembrane</keyword>
<keyword evidence="2" id="KW-1133">Transmembrane helix</keyword>
<evidence type="ECO:0000256" key="2">
    <source>
        <dbReference type="SAM" id="Phobius"/>
    </source>
</evidence>
<dbReference type="AlphaFoldDB" id="A0A9W8ANR5"/>
<feature type="transmembrane region" description="Helical" evidence="2">
    <location>
        <begin position="32"/>
        <end position="53"/>
    </location>
</feature>
<evidence type="ECO:0000256" key="1">
    <source>
        <dbReference type="SAM" id="MobiDB-lite"/>
    </source>
</evidence>